<proteinExistence type="predicted"/>
<organism evidence="4 5">
    <name type="scientific">Durusdinium trenchii</name>
    <dbReference type="NCBI Taxonomy" id="1381693"/>
    <lineage>
        <taxon>Eukaryota</taxon>
        <taxon>Sar</taxon>
        <taxon>Alveolata</taxon>
        <taxon>Dinophyceae</taxon>
        <taxon>Suessiales</taxon>
        <taxon>Symbiodiniaceae</taxon>
        <taxon>Durusdinium</taxon>
    </lineage>
</organism>
<evidence type="ECO:0000259" key="3">
    <source>
        <dbReference type="Pfam" id="PF22969"/>
    </source>
</evidence>
<feature type="compositionally biased region" description="Basic and acidic residues" evidence="1">
    <location>
        <begin position="763"/>
        <end position="773"/>
    </location>
</feature>
<feature type="domain" description="NUP210 Ig-like" evidence="3">
    <location>
        <begin position="164"/>
        <end position="251"/>
    </location>
</feature>
<sequence length="906" mass="100772">MGQFHAVLGLFLALIEAVAEPKISVVTALLPPRGPGRVNDTLGAGARLRVEASGGCFRWVSQRPDLVVVEEPLQEELPPRRAAEKAAEAACQEACLHAGWQQLPDESQADDGCQPVAIIRSLAESVSAVEKVLVLAQDITSPGVELRCEVYIANIDRIEVETSVRRINVDQVETLGIKAYDKQGNVFSSLEGLQFRWRLGDASVLRSPRLVDSAFKLSPVRRALAEAGAQPDTVLLQGVATGRTTVGANLTIGKKVIASPEVHLTVLENIVVLPSLIYTPPIAHLQLHLKILRGTGGPLEDFPPVQLPVPHFRWHAQGMKGNDTVLYVQPEMGRVVTQKLGTSRVLAVDSRIENNTAASVIYVTNPVTLRFWTRPLWRDPGISIMRQTPGWRGSMESGWEDEELHLLRTPTIGTSSDEPTLQLVQGRTYALKLELRDKDSNLMQIPLNLRARAHCQAANASDANLQLLHKASNSAVVIFRAVELGEGHITIENLTLEADKDDQDRGLKSTSLKLLAKQAFHVAPQLEPMVDVSGPMLLPRWHSYLLPVRGGSGRQVFAVHSQPDGAITVTPDGRVQAFGQLSSGELRVHDVRNPQNNFTLRVLVRRAGRLVLQPRYLQIRLPEKPTEKDEDRPVLVRARPEDGTDDAAEVCEAMCRLLRNLTFWNCTNLFASDRMVAEVSNGTVASVRTGPSSDFATCNLIRVGDPIQHIPWVRFVNASGARQAMDAIDRQEVLIDGVAIKARWKPRGKDNLADERKGYTSRDIFMAERDRKGGGGGGGSRALLNEKRRSRSRSRSNGRRNARGGGGGGGGGGSRSLMDDRPRDRDRGYDDRRRDERYDDRRRDDRYDDRGRYDDRRYDDRGRHDDRGRYEDRRGDDRRDDKYDDRHDDRRRADSRDGGSRRSGRL</sequence>
<comment type="caution">
    <text evidence="4">The sequence shown here is derived from an EMBL/GenBank/DDBJ whole genome shotgun (WGS) entry which is preliminary data.</text>
</comment>
<protein>
    <recommendedName>
        <fullName evidence="3">NUP210 Ig-like domain-containing protein</fullName>
    </recommendedName>
</protein>
<reference evidence="4 5" key="1">
    <citation type="submission" date="2024-02" db="EMBL/GenBank/DDBJ databases">
        <authorList>
            <person name="Chen Y."/>
            <person name="Shah S."/>
            <person name="Dougan E. K."/>
            <person name="Thang M."/>
            <person name="Chan C."/>
        </authorList>
    </citation>
    <scope>NUCLEOTIDE SEQUENCE [LARGE SCALE GENOMIC DNA]</scope>
</reference>
<feature type="signal peptide" evidence="2">
    <location>
        <begin position="1"/>
        <end position="19"/>
    </location>
</feature>
<feature type="compositionally biased region" description="Basic residues" evidence="1">
    <location>
        <begin position="788"/>
        <end position="802"/>
    </location>
</feature>
<dbReference type="InterPro" id="IPR055097">
    <property type="entry name" value="Ig_NUP210_2nd"/>
</dbReference>
<dbReference type="PANTHER" id="PTHR23019">
    <property type="entry name" value="NUCLEAR PORE MEMBRANE GLYCOPROTEIN GP210-RELATED"/>
    <property type="match status" value="1"/>
</dbReference>
<dbReference type="PANTHER" id="PTHR23019:SF0">
    <property type="entry name" value="NUCLEAR PORE MEMBRANE GLYCOPROTEIN 210"/>
    <property type="match status" value="1"/>
</dbReference>
<evidence type="ECO:0000256" key="2">
    <source>
        <dbReference type="SAM" id="SignalP"/>
    </source>
</evidence>
<feature type="region of interest" description="Disordered" evidence="1">
    <location>
        <begin position="763"/>
        <end position="906"/>
    </location>
</feature>
<feature type="compositionally biased region" description="Basic and acidic residues" evidence="1">
    <location>
        <begin position="817"/>
        <end position="900"/>
    </location>
</feature>
<keyword evidence="2" id="KW-0732">Signal</keyword>
<accession>A0ABP0JV69</accession>
<keyword evidence="5" id="KW-1185">Reference proteome</keyword>
<evidence type="ECO:0000313" key="5">
    <source>
        <dbReference type="Proteomes" id="UP001642484"/>
    </source>
</evidence>
<feature type="compositionally biased region" description="Gly residues" evidence="1">
    <location>
        <begin position="803"/>
        <end position="814"/>
    </location>
</feature>
<gene>
    <name evidence="4" type="ORF">CCMP2556_LOCUS13066</name>
</gene>
<name>A0ABP0JV69_9DINO</name>
<feature type="chain" id="PRO_5047082324" description="NUP210 Ig-like domain-containing protein" evidence="2">
    <location>
        <begin position="20"/>
        <end position="906"/>
    </location>
</feature>
<dbReference type="Proteomes" id="UP001642484">
    <property type="component" value="Unassembled WGS sequence"/>
</dbReference>
<dbReference type="Pfam" id="PF22969">
    <property type="entry name" value="Ig_NUP210_2nd"/>
    <property type="match status" value="1"/>
</dbReference>
<evidence type="ECO:0000256" key="1">
    <source>
        <dbReference type="SAM" id="MobiDB-lite"/>
    </source>
</evidence>
<evidence type="ECO:0000313" key="4">
    <source>
        <dbReference type="EMBL" id="CAK9017947.1"/>
    </source>
</evidence>
<dbReference type="EMBL" id="CAXAMN010006546">
    <property type="protein sequence ID" value="CAK9017947.1"/>
    <property type="molecule type" value="Genomic_DNA"/>
</dbReference>
<dbReference type="InterPro" id="IPR045197">
    <property type="entry name" value="NUP210-like"/>
</dbReference>